<keyword evidence="5 6" id="KW-0472">Membrane</keyword>
<keyword evidence="4 6" id="KW-1133">Transmembrane helix</keyword>
<dbReference type="Gene3D" id="1.10.287.210">
    <property type="match status" value="1"/>
</dbReference>
<dbReference type="SUPFAM" id="SSF160355">
    <property type="entry name" value="Bacterial polysaccharide co-polymerase-like"/>
    <property type="match status" value="1"/>
</dbReference>
<dbReference type="PANTHER" id="PTHR32309:SF13">
    <property type="entry name" value="FERRIC ENTEROBACTIN TRANSPORT PROTEIN FEPE"/>
    <property type="match status" value="1"/>
</dbReference>
<organism evidence="8 9">
    <name type="scientific">Erwinia sorbitola</name>
    <dbReference type="NCBI Taxonomy" id="2681984"/>
    <lineage>
        <taxon>Bacteria</taxon>
        <taxon>Pseudomonadati</taxon>
        <taxon>Pseudomonadota</taxon>
        <taxon>Gammaproteobacteria</taxon>
        <taxon>Enterobacterales</taxon>
        <taxon>Erwiniaceae</taxon>
        <taxon>Erwinia</taxon>
    </lineage>
</organism>
<dbReference type="PANTHER" id="PTHR32309">
    <property type="entry name" value="TYROSINE-PROTEIN KINASE"/>
    <property type="match status" value="1"/>
</dbReference>
<evidence type="ECO:0000256" key="2">
    <source>
        <dbReference type="ARBA" id="ARBA00022475"/>
    </source>
</evidence>
<evidence type="ECO:0000256" key="4">
    <source>
        <dbReference type="ARBA" id="ARBA00022989"/>
    </source>
</evidence>
<dbReference type="Pfam" id="PF02706">
    <property type="entry name" value="Wzz"/>
    <property type="match status" value="1"/>
</dbReference>
<feature type="transmembrane region" description="Helical" evidence="6">
    <location>
        <begin position="339"/>
        <end position="362"/>
    </location>
</feature>
<evidence type="ECO:0000313" key="9">
    <source>
        <dbReference type="Proteomes" id="UP000480164"/>
    </source>
</evidence>
<dbReference type="Gene3D" id="3.30.1890.10">
    <property type="entry name" value="FepE-like"/>
    <property type="match status" value="1"/>
</dbReference>
<evidence type="ECO:0000313" key="8">
    <source>
        <dbReference type="EMBL" id="MTD27685.1"/>
    </source>
</evidence>
<feature type="domain" description="Polysaccharide chain length determinant N-terminal" evidence="7">
    <location>
        <begin position="27"/>
        <end position="123"/>
    </location>
</feature>
<keyword evidence="2" id="KW-1003">Cell membrane</keyword>
<protein>
    <submittedName>
        <fullName evidence="8">LPS O-antigen length regulator</fullName>
    </submittedName>
</protein>
<dbReference type="InterPro" id="IPR003856">
    <property type="entry name" value="LPS_length_determ_N"/>
</dbReference>
<dbReference type="EMBL" id="WLZX01000004">
    <property type="protein sequence ID" value="MTD27685.1"/>
    <property type="molecule type" value="Genomic_DNA"/>
</dbReference>
<name>A0ABW9RBZ3_9GAMM</name>
<dbReference type="RefSeq" id="WP_154752968.1">
    <property type="nucleotide sequence ID" value="NZ_WLZX01000004.1"/>
</dbReference>
<sequence>MSIIKIDETSSARKGKGAVSSAGRCDEELDLLDVLSIIFSRKYTLALFTALALFIGLGVSYLLPQRWTSSAMLSVAEAAQLHSMEKMLTELQVLDIDTKITPASLLTDFIRNFDSPRLREQYLVGTAYFKQLAKGLEQSPEERNWLINSILSGNIESQSSSDSKKEYLFYEVKYSANSAPAARELLQGYINYVTSVVEKELQQRITYHVDMVKGKAIGQYNLDKKRVENEHSIKLERLEYALQVANSAGLKKPVWSINGTSTYDDWDYLESLGSEGLKRKLKIEQSVEDPTLLNVDLQNRRVYIEKLQALKISELHIEPFKYMRVPYEPLYRDSPKRSLIALMSAVVGLITGCGYVLLSNAIKAYRQSLKKKADTPD</sequence>
<accession>A0ABW9RBZ3</accession>
<evidence type="ECO:0000256" key="5">
    <source>
        <dbReference type="ARBA" id="ARBA00023136"/>
    </source>
</evidence>
<dbReference type="InterPro" id="IPR050445">
    <property type="entry name" value="Bact_polysacc_biosynth/exp"/>
</dbReference>
<reference evidence="8 9" key="1">
    <citation type="submission" date="2019-11" db="EMBL/GenBank/DDBJ databases">
        <title>Erwinia sp. nov., isolated from feces of birds in Tibet plateau of China.</title>
        <authorList>
            <person name="Ge Y."/>
        </authorList>
    </citation>
    <scope>NUCLEOTIDE SEQUENCE [LARGE SCALE GENOMIC DNA]</scope>
    <source>
        <strain evidence="8 9">J316</strain>
    </source>
</reference>
<feature type="transmembrane region" description="Helical" evidence="6">
    <location>
        <begin position="43"/>
        <end position="63"/>
    </location>
</feature>
<evidence type="ECO:0000256" key="6">
    <source>
        <dbReference type="SAM" id="Phobius"/>
    </source>
</evidence>
<evidence type="ECO:0000259" key="7">
    <source>
        <dbReference type="Pfam" id="PF02706"/>
    </source>
</evidence>
<keyword evidence="3 6" id="KW-0812">Transmembrane</keyword>
<comment type="subcellular location">
    <subcellularLocation>
        <location evidence="1">Cell membrane</location>
        <topology evidence="1">Multi-pass membrane protein</topology>
    </subcellularLocation>
</comment>
<dbReference type="NCBIfam" id="NF007699">
    <property type="entry name" value="PRK10381.1"/>
    <property type="match status" value="1"/>
</dbReference>
<proteinExistence type="predicted"/>
<keyword evidence="9" id="KW-1185">Reference proteome</keyword>
<gene>
    <name evidence="8" type="primary">fepE</name>
    <name evidence="8" type="ORF">GK011_12135</name>
</gene>
<comment type="caution">
    <text evidence="8">The sequence shown here is derived from an EMBL/GenBank/DDBJ whole genome shotgun (WGS) entry which is preliminary data.</text>
</comment>
<evidence type="ECO:0000256" key="3">
    <source>
        <dbReference type="ARBA" id="ARBA00022692"/>
    </source>
</evidence>
<dbReference type="Proteomes" id="UP000480164">
    <property type="component" value="Unassembled WGS sequence"/>
</dbReference>
<evidence type="ECO:0000256" key="1">
    <source>
        <dbReference type="ARBA" id="ARBA00004651"/>
    </source>
</evidence>